<dbReference type="Gene3D" id="3.40.50.720">
    <property type="entry name" value="NAD(P)-binding Rossmann-like Domain"/>
    <property type="match status" value="1"/>
</dbReference>
<dbReference type="SUPFAM" id="SSF51735">
    <property type="entry name" value="NAD(P)-binding Rossmann-fold domains"/>
    <property type="match status" value="1"/>
</dbReference>
<dbReference type="InterPro" id="IPR052228">
    <property type="entry name" value="Sec_Metab_Biosynth_Oxidored"/>
</dbReference>
<evidence type="ECO:0000313" key="4">
    <source>
        <dbReference type="Proteomes" id="UP000077266"/>
    </source>
</evidence>
<dbReference type="PANTHER" id="PTHR47534:SF3">
    <property type="entry name" value="ALCOHOL DEHYDROGENASE-LIKE C-TERMINAL DOMAIN-CONTAINING PROTEIN"/>
    <property type="match status" value="1"/>
</dbReference>
<dbReference type="AlphaFoldDB" id="A0A165NJJ5"/>
<dbReference type="STRING" id="1314781.A0A165NJJ5"/>
<reference evidence="3 4" key="1">
    <citation type="journal article" date="2016" name="Mol. Biol. Evol.">
        <title>Comparative Genomics of Early-Diverging Mushroom-Forming Fungi Provides Insights into the Origins of Lignocellulose Decay Capabilities.</title>
        <authorList>
            <person name="Nagy L.G."/>
            <person name="Riley R."/>
            <person name="Tritt A."/>
            <person name="Adam C."/>
            <person name="Daum C."/>
            <person name="Floudas D."/>
            <person name="Sun H."/>
            <person name="Yadav J.S."/>
            <person name="Pangilinan J."/>
            <person name="Larsson K.H."/>
            <person name="Matsuura K."/>
            <person name="Barry K."/>
            <person name="Labutti K."/>
            <person name="Kuo R."/>
            <person name="Ohm R.A."/>
            <person name="Bhattacharya S.S."/>
            <person name="Shirouzu T."/>
            <person name="Yoshinaga Y."/>
            <person name="Martin F.M."/>
            <person name="Grigoriev I.V."/>
            <person name="Hibbett D.S."/>
        </authorList>
    </citation>
    <scope>NUCLEOTIDE SEQUENCE [LARGE SCALE GENOMIC DNA]</scope>
    <source>
        <strain evidence="3 4">HHB12029</strain>
    </source>
</reference>
<keyword evidence="1" id="KW-0560">Oxidoreductase</keyword>
<name>A0A165NJJ5_EXIGL</name>
<keyword evidence="4" id="KW-1185">Reference proteome</keyword>
<gene>
    <name evidence="3" type="ORF">EXIGLDRAFT_720446</name>
</gene>
<dbReference type="InParanoid" id="A0A165NJJ5"/>
<dbReference type="Proteomes" id="UP000077266">
    <property type="component" value="Unassembled WGS sequence"/>
</dbReference>
<dbReference type="GO" id="GO:0016491">
    <property type="term" value="F:oxidoreductase activity"/>
    <property type="evidence" value="ECO:0007669"/>
    <property type="project" value="UniProtKB-KW"/>
</dbReference>
<sequence length="303" mass="32830">MPSLSTARASNAKFSPKSRPVIVVFGGTNGIGAGIIRAFARHTPSSVGAHIVIIGRSKASADVLIASLPAHTTSRYDFLSLNALLIHDLRTFIREQLFGTLGLTKINYLILSQGEVVMKSSARTSEGIHPMLSLALYGRARAALDLAPLVEAAAALGEEARIMTVVKAGAGGPLDLEDLAFSKGSMIGNRGRIVTYTDIYTAAIAARHPTISVIHVDPGMVRSGLKRGFPFFLRWIMSFVEWLFGTSAEDCGEWMMYALLDPSSKTGAWAKSPHADTIEPNRWAVDETARRVVWQHVEERSDL</sequence>
<feature type="transmembrane region" description="Helical" evidence="2">
    <location>
        <begin position="21"/>
        <end position="40"/>
    </location>
</feature>
<accession>A0A165NJJ5</accession>
<evidence type="ECO:0000313" key="3">
    <source>
        <dbReference type="EMBL" id="KZW00833.1"/>
    </source>
</evidence>
<organism evidence="3 4">
    <name type="scientific">Exidia glandulosa HHB12029</name>
    <dbReference type="NCBI Taxonomy" id="1314781"/>
    <lineage>
        <taxon>Eukaryota</taxon>
        <taxon>Fungi</taxon>
        <taxon>Dikarya</taxon>
        <taxon>Basidiomycota</taxon>
        <taxon>Agaricomycotina</taxon>
        <taxon>Agaricomycetes</taxon>
        <taxon>Auriculariales</taxon>
        <taxon>Exidiaceae</taxon>
        <taxon>Exidia</taxon>
    </lineage>
</organism>
<protein>
    <recommendedName>
        <fullName evidence="5">NAD(P)-binding protein</fullName>
    </recommendedName>
</protein>
<dbReference type="InterPro" id="IPR036291">
    <property type="entry name" value="NAD(P)-bd_dom_sf"/>
</dbReference>
<dbReference type="PANTHER" id="PTHR47534">
    <property type="entry name" value="YALI0E05731P"/>
    <property type="match status" value="1"/>
</dbReference>
<dbReference type="OrthoDB" id="2898509at2759"/>
<keyword evidence="2" id="KW-1133">Transmembrane helix</keyword>
<evidence type="ECO:0000256" key="2">
    <source>
        <dbReference type="SAM" id="Phobius"/>
    </source>
</evidence>
<proteinExistence type="predicted"/>
<evidence type="ECO:0008006" key="5">
    <source>
        <dbReference type="Google" id="ProtNLM"/>
    </source>
</evidence>
<evidence type="ECO:0000256" key="1">
    <source>
        <dbReference type="ARBA" id="ARBA00023002"/>
    </source>
</evidence>
<dbReference type="EMBL" id="KV425898">
    <property type="protein sequence ID" value="KZW00833.1"/>
    <property type="molecule type" value="Genomic_DNA"/>
</dbReference>
<keyword evidence="2" id="KW-0812">Transmembrane</keyword>
<keyword evidence="2" id="KW-0472">Membrane</keyword>